<evidence type="ECO:0000256" key="9">
    <source>
        <dbReference type="SAM" id="MobiDB-lite"/>
    </source>
</evidence>
<evidence type="ECO:0000259" key="11">
    <source>
        <dbReference type="Pfam" id="PF17652"/>
    </source>
</evidence>
<dbReference type="GO" id="GO:0009986">
    <property type="term" value="C:cell surface"/>
    <property type="evidence" value="ECO:0007669"/>
    <property type="project" value="TreeGrafter"/>
</dbReference>
<dbReference type="InterPro" id="IPR040451">
    <property type="entry name" value="GH81_N"/>
</dbReference>
<evidence type="ECO:0000256" key="4">
    <source>
        <dbReference type="ARBA" id="ARBA00022801"/>
    </source>
</evidence>
<evidence type="ECO:0000313" key="12">
    <source>
        <dbReference type="EMBL" id="OCK74875.1"/>
    </source>
</evidence>
<evidence type="ECO:0000313" key="13">
    <source>
        <dbReference type="Proteomes" id="UP000250266"/>
    </source>
</evidence>
<dbReference type="InterPro" id="IPR040720">
    <property type="entry name" value="GH81_C"/>
</dbReference>
<comment type="similarity">
    <text evidence="2">Belongs to the glycosyl hydrolase 81 family.</text>
</comment>
<sequence length="715" mass="77519">MATTSNNIFTTISGDQAPSQIPRNSSHPVPRTGIVGNLTKPLQTNKFYANLFLGSQTQSVWTHPYSLKWAHGEGNAGSWGMAISHISRNMVAYGEGFPAQYYICPIGIQSMILSASELGASTILTTDTLQAFSANVNFSPGPGAAPILTLPLVQGMGFVTGIYKGATPVVQSSVFYRKVSGPTMIGSVCKYQVVLEDGNNWLIYVTPNGNYDATAFKQTGNTAFSGPPNFNGIIQIAKNPAGALGERIYDKSAGTYAVTATISGSAHALAGSVRGTYALLWAKKGSQPLLMFALPHHVQSFDSTTAAAMTTITLDTTTKGMATAILADRMILVEPNLPASMGFAPWTPFMTSKKIMSNIAIQAINSAAKIELAQNMTLQVNLDSMYFSGKALAKFAFIVYTVHDLANCPALANDGLARLKTEFDRFVQNKQINPLVYDDNWKGVVSSAGYTNPGADFGNTWFNDHHFHYGYFVYTAAVIGYLDPAWLDQGTNKAWVQMLVKDFANSNQDAAYYPFSRSFDWYHGHSWAKGLYESGDGKDEESSSEDAFASYAVKMWGKIIGDADMEARGNLMLAIQARTLPAYFLMESCNTNQPPQFIGNKVTGILFENKVDHTTYFGTNPEYIQGIHMLPLTPASTLTRSRTFVAEEWATYFDKGRADAVAGGWRGVLYANLAIIDPVTAWKFFTSPGFDLGLIDGGASLTWYLAWCAGLGGAP</sequence>
<evidence type="ECO:0000256" key="5">
    <source>
        <dbReference type="ARBA" id="ARBA00023277"/>
    </source>
</evidence>
<name>A0A8E2DZZ9_9PEZI</name>
<dbReference type="GO" id="GO:0000272">
    <property type="term" value="P:polysaccharide catabolic process"/>
    <property type="evidence" value="ECO:0007669"/>
    <property type="project" value="UniProtKB-KW"/>
</dbReference>
<dbReference type="Gene3D" id="1.20.5.420">
    <property type="entry name" value="Immunoglobulin FC, subunit C"/>
    <property type="match status" value="1"/>
</dbReference>
<feature type="domain" description="Glycosyl hydrolase family 81 C-terminal" evidence="11">
    <location>
        <begin position="357"/>
        <end position="705"/>
    </location>
</feature>
<dbReference type="InterPro" id="IPR005200">
    <property type="entry name" value="Endo-beta-glucanase"/>
</dbReference>
<dbReference type="PANTHER" id="PTHR31983">
    <property type="entry name" value="ENDO-1,3(4)-BETA-GLUCANASE 1"/>
    <property type="match status" value="1"/>
</dbReference>
<feature type="domain" description="Glycosyl hydrolase family 81 N-terminal" evidence="10">
    <location>
        <begin position="27"/>
        <end position="348"/>
    </location>
</feature>
<dbReference type="PROSITE" id="PS52008">
    <property type="entry name" value="GH81"/>
    <property type="match status" value="1"/>
</dbReference>
<dbReference type="PANTHER" id="PTHR31983:SF0">
    <property type="entry name" value="GLUCAN ENDO-1,3-BETA-D-GLUCOSIDASE 2"/>
    <property type="match status" value="1"/>
</dbReference>
<keyword evidence="5" id="KW-0119">Carbohydrate metabolism</keyword>
<dbReference type="GO" id="GO:0071555">
    <property type="term" value="P:cell wall organization"/>
    <property type="evidence" value="ECO:0007669"/>
    <property type="project" value="UniProtKB-KW"/>
</dbReference>
<dbReference type="EMBL" id="KV745400">
    <property type="protein sequence ID" value="OCK74875.1"/>
    <property type="molecule type" value="Genomic_DNA"/>
</dbReference>
<dbReference type="AlphaFoldDB" id="A0A8E2DZZ9"/>
<evidence type="ECO:0000256" key="3">
    <source>
        <dbReference type="ARBA" id="ARBA00012780"/>
    </source>
</evidence>
<protein>
    <recommendedName>
        <fullName evidence="3">glucan endo-1,3-beta-D-glucosidase</fullName>
        <ecNumber evidence="3">3.2.1.39</ecNumber>
    </recommendedName>
</protein>
<feature type="compositionally biased region" description="Polar residues" evidence="9">
    <location>
        <begin position="1"/>
        <end position="27"/>
    </location>
</feature>
<dbReference type="EC" id="3.2.1.39" evidence="3"/>
<keyword evidence="6" id="KW-0326">Glycosidase</keyword>
<dbReference type="Gene3D" id="1.10.287.1170">
    <property type="entry name" value="glycoside hydrolase family 81 endo-[beta] glucanase"/>
    <property type="match status" value="1"/>
</dbReference>
<evidence type="ECO:0000256" key="1">
    <source>
        <dbReference type="ARBA" id="ARBA00000382"/>
    </source>
</evidence>
<proteinExistence type="inferred from homology"/>
<evidence type="ECO:0000256" key="8">
    <source>
        <dbReference type="ARBA" id="ARBA00023326"/>
    </source>
</evidence>
<gene>
    <name evidence="12" type="ORF">K432DRAFT_409509</name>
</gene>
<keyword evidence="13" id="KW-1185">Reference proteome</keyword>
<dbReference type="Gene3D" id="2.70.98.30">
    <property type="entry name" value="Golgi alpha-mannosidase II, domain 4"/>
    <property type="match status" value="1"/>
</dbReference>
<dbReference type="GO" id="GO:0052861">
    <property type="term" value="F:endo-1,3(4)-beta-glucanase activity"/>
    <property type="evidence" value="ECO:0007669"/>
    <property type="project" value="InterPro"/>
</dbReference>
<evidence type="ECO:0000256" key="6">
    <source>
        <dbReference type="ARBA" id="ARBA00023295"/>
    </source>
</evidence>
<evidence type="ECO:0000256" key="7">
    <source>
        <dbReference type="ARBA" id="ARBA00023316"/>
    </source>
</evidence>
<dbReference type="Pfam" id="PF17652">
    <property type="entry name" value="Glyco_hydro81C"/>
    <property type="match status" value="1"/>
</dbReference>
<dbReference type="Proteomes" id="UP000250266">
    <property type="component" value="Unassembled WGS sequence"/>
</dbReference>
<dbReference type="FunFam" id="2.70.98.30:FF:000006">
    <property type="entry name" value="Endo-1,3-beta-glucanase Engl1"/>
    <property type="match status" value="1"/>
</dbReference>
<dbReference type="Pfam" id="PF03639">
    <property type="entry name" value="Glyco_hydro_81"/>
    <property type="match status" value="1"/>
</dbReference>
<keyword evidence="7" id="KW-0961">Cell wall biogenesis/degradation</keyword>
<keyword evidence="8" id="KW-0624">Polysaccharide degradation</keyword>
<organism evidence="12 13">
    <name type="scientific">Lepidopterella palustris CBS 459.81</name>
    <dbReference type="NCBI Taxonomy" id="1314670"/>
    <lineage>
        <taxon>Eukaryota</taxon>
        <taxon>Fungi</taxon>
        <taxon>Dikarya</taxon>
        <taxon>Ascomycota</taxon>
        <taxon>Pezizomycotina</taxon>
        <taxon>Dothideomycetes</taxon>
        <taxon>Pleosporomycetidae</taxon>
        <taxon>Mytilinidiales</taxon>
        <taxon>Argynnaceae</taxon>
        <taxon>Lepidopterella</taxon>
    </lineage>
</organism>
<accession>A0A8E2DZZ9</accession>
<evidence type="ECO:0000259" key="10">
    <source>
        <dbReference type="Pfam" id="PF03639"/>
    </source>
</evidence>
<keyword evidence="4 12" id="KW-0378">Hydrolase</keyword>
<evidence type="ECO:0000256" key="2">
    <source>
        <dbReference type="ARBA" id="ARBA00010730"/>
    </source>
</evidence>
<comment type="catalytic activity">
    <reaction evidence="1">
        <text>Hydrolysis of (1-&gt;3)-beta-D-glucosidic linkages in (1-&gt;3)-beta-D-glucans.</text>
        <dbReference type="EC" id="3.2.1.39"/>
    </reaction>
</comment>
<dbReference type="GO" id="GO:0042973">
    <property type="term" value="F:glucan endo-1,3-beta-D-glucosidase activity"/>
    <property type="evidence" value="ECO:0007669"/>
    <property type="project" value="UniProtKB-EC"/>
</dbReference>
<dbReference type="OrthoDB" id="4473401at2759"/>
<feature type="region of interest" description="Disordered" evidence="9">
    <location>
        <begin position="1"/>
        <end position="33"/>
    </location>
</feature>
<reference evidence="12 13" key="1">
    <citation type="journal article" date="2016" name="Nat. Commun.">
        <title>Ectomycorrhizal ecology is imprinted in the genome of the dominant symbiotic fungus Cenococcum geophilum.</title>
        <authorList>
            <consortium name="DOE Joint Genome Institute"/>
            <person name="Peter M."/>
            <person name="Kohler A."/>
            <person name="Ohm R.A."/>
            <person name="Kuo A."/>
            <person name="Krutzmann J."/>
            <person name="Morin E."/>
            <person name="Arend M."/>
            <person name="Barry K.W."/>
            <person name="Binder M."/>
            <person name="Choi C."/>
            <person name="Clum A."/>
            <person name="Copeland A."/>
            <person name="Grisel N."/>
            <person name="Haridas S."/>
            <person name="Kipfer T."/>
            <person name="LaButti K."/>
            <person name="Lindquist E."/>
            <person name="Lipzen A."/>
            <person name="Maire R."/>
            <person name="Meier B."/>
            <person name="Mihaltcheva S."/>
            <person name="Molinier V."/>
            <person name="Murat C."/>
            <person name="Poggeler S."/>
            <person name="Quandt C.A."/>
            <person name="Sperisen C."/>
            <person name="Tritt A."/>
            <person name="Tisserant E."/>
            <person name="Crous P.W."/>
            <person name="Henrissat B."/>
            <person name="Nehls U."/>
            <person name="Egli S."/>
            <person name="Spatafora J.W."/>
            <person name="Grigoriev I.V."/>
            <person name="Martin F.M."/>
        </authorList>
    </citation>
    <scope>NUCLEOTIDE SEQUENCE [LARGE SCALE GENOMIC DNA]</scope>
    <source>
        <strain evidence="12 13">CBS 459.81</strain>
    </source>
</reference>